<feature type="domain" description="HTH lysR-type" evidence="5">
    <location>
        <begin position="1"/>
        <end position="59"/>
    </location>
</feature>
<dbReference type="RefSeq" id="WP_043447703.1">
    <property type="nucleotide sequence ID" value="NZ_CP009313.1"/>
</dbReference>
<dbReference type="Gene3D" id="1.10.10.10">
    <property type="entry name" value="Winged helix-like DNA-binding domain superfamily/Winged helix DNA-binding domain"/>
    <property type="match status" value="1"/>
</dbReference>
<evidence type="ECO:0000256" key="4">
    <source>
        <dbReference type="ARBA" id="ARBA00023163"/>
    </source>
</evidence>
<dbReference type="Proteomes" id="UP000325763">
    <property type="component" value="Chromosome"/>
</dbReference>
<sequence>MDIRQLTTFQKAATLLSFSRAAAELNYAQSSVTGQIRSLENALGAELFERLSGRSVRLTQAGERFLPYAEQLLSLADEARSATRGGSEPAGRVLVGTMESIATYHMPPMLEFFHHRHPGLQVVLRPGSGEETVQALGRGALDLGLVMDVKTRHAGMESVVLRTEPLAAVVRPDHLLAARRLVTTDQLREAPLLVPEAGPGCRRLLERELWGGREPVPLLESGTVESAKRWAAAGLGIALLPAVAVADDIDTGVLAPLAWRPPFEVSTQLLWRRGTRLTREMRVFVDKVSEFLTEEAERIAA</sequence>
<dbReference type="OrthoDB" id="8479357at2"/>
<dbReference type="GO" id="GO:0000976">
    <property type="term" value="F:transcription cis-regulatory region binding"/>
    <property type="evidence" value="ECO:0007669"/>
    <property type="project" value="TreeGrafter"/>
</dbReference>
<dbReference type="EMBL" id="CP023747">
    <property type="protein sequence ID" value="QEV42966.1"/>
    <property type="molecule type" value="Genomic_DNA"/>
</dbReference>
<proteinExistence type="inferred from homology"/>
<dbReference type="InterPro" id="IPR000847">
    <property type="entry name" value="LysR_HTH_N"/>
</dbReference>
<gene>
    <name evidence="7" type="ORF">CP978_34515</name>
    <name evidence="6" type="ORF">SNOD_34280</name>
</gene>
<dbReference type="PANTHER" id="PTHR30126">
    <property type="entry name" value="HTH-TYPE TRANSCRIPTIONAL REGULATOR"/>
    <property type="match status" value="1"/>
</dbReference>
<evidence type="ECO:0000313" key="6">
    <source>
        <dbReference type="EMBL" id="AJE44482.1"/>
    </source>
</evidence>
<dbReference type="InterPro" id="IPR036388">
    <property type="entry name" value="WH-like_DNA-bd_sf"/>
</dbReference>
<dbReference type="InterPro" id="IPR036390">
    <property type="entry name" value="WH_DNA-bd_sf"/>
</dbReference>
<dbReference type="CDD" id="cd05466">
    <property type="entry name" value="PBP2_LTTR_substrate"/>
    <property type="match status" value="1"/>
</dbReference>
<keyword evidence="8" id="KW-1185">Reference proteome</keyword>
<comment type="similarity">
    <text evidence="1">Belongs to the LysR transcriptional regulatory family.</text>
</comment>
<dbReference type="FunFam" id="1.10.10.10:FF:000001">
    <property type="entry name" value="LysR family transcriptional regulator"/>
    <property type="match status" value="1"/>
</dbReference>
<dbReference type="EMBL" id="CP009313">
    <property type="protein sequence ID" value="AJE44482.1"/>
    <property type="molecule type" value="Genomic_DNA"/>
</dbReference>
<protein>
    <submittedName>
        <fullName evidence="6">LysR family transcriptional regulator</fullName>
    </submittedName>
</protein>
<evidence type="ECO:0000256" key="3">
    <source>
        <dbReference type="ARBA" id="ARBA00023125"/>
    </source>
</evidence>
<reference evidence="6 8" key="2">
    <citation type="journal article" date="2016" name="Appl. Microbiol. Biotechnol.">
        <title>Exploiting the genome sequence of Streptomyces nodosus for enhanced antibiotic production.</title>
        <authorList>
            <person name="Sweeney P."/>
            <person name="Murphy C.D."/>
            <person name="Caffrey P."/>
        </authorList>
    </citation>
    <scope>NUCLEOTIDE SEQUENCE [LARGE SCALE GENOMIC DNA]</scope>
    <source>
        <strain evidence="6 8">ATCC 14899</strain>
    </source>
</reference>
<dbReference type="InterPro" id="IPR005119">
    <property type="entry name" value="LysR_subst-bd"/>
</dbReference>
<dbReference type="GO" id="GO:0003700">
    <property type="term" value="F:DNA-binding transcription factor activity"/>
    <property type="evidence" value="ECO:0007669"/>
    <property type="project" value="InterPro"/>
</dbReference>
<dbReference type="AlphaFoldDB" id="A0A0B5DW74"/>
<keyword evidence="3" id="KW-0238">DNA-binding</keyword>
<dbReference type="PANTHER" id="PTHR30126:SF40">
    <property type="entry name" value="HTH-TYPE TRANSCRIPTIONAL REGULATOR GLTR"/>
    <property type="match status" value="1"/>
</dbReference>
<dbReference type="SUPFAM" id="SSF53850">
    <property type="entry name" value="Periplasmic binding protein-like II"/>
    <property type="match status" value="1"/>
</dbReference>
<keyword evidence="2" id="KW-0805">Transcription regulation</keyword>
<evidence type="ECO:0000256" key="2">
    <source>
        <dbReference type="ARBA" id="ARBA00023015"/>
    </source>
</evidence>
<name>A0A0B5DW74_9ACTN</name>
<dbReference type="Gene3D" id="3.40.190.290">
    <property type="match status" value="1"/>
</dbReference>
<dbReference type="Proteomes" id="UP000031526">
    <property type="component" value="Chromosome"/>
</dbReference>
<dbReference type="PROSITE" id="PS50931">
    <property type="entry name" value="HTH_LYSR"/>
    <property type="match status" value="1"/>
</dbReference>
<dbReference type="Pfam" id="PF03466">
    <property type="entry name" value="LysR_substrate"/>
    <property type="match status" value="1"/>
</dbReference>
<accession>A0A0B5DW74</accession>
<dbReference type="PRINTS" id="PR00039">
    <property type="entry name" value="HTHLYSR"/>
</dbReference>
<evidence type="ECO:0000313" key="7">
    <source>
        <dbReference type="EMBL" id="QEV42966.1"/>
    </source>
</evidence>
<dbReference type="Pfam" id="PF00126">
    <property type="entry name" value="HTH_1"/>
    <property type="match status" value="1"/>
</dbReference>
<evidence type="ECO:0000313" key="8">
    <source>
        <dbReference type="Proteomes" id="UP000031526"/>
    </source>
</evidence>
<keyword evidence="4" id="KW-0804">Transcription</keyword>
<evidence type="ECO:0000259" key="5">
    <source>
        <dbReference type="PROSITE" id="PS50931"/>
    </source>
</evidence>
<reference evidence="7 9" key="3">
    <citation type="submission" date="2017-09" db="EMBL/GenBank/DDBJ databases">
        <title>Streptomyces genome completion.</title>
        <authorList>
            <person name="Lee N."/>
            <person name="Cho B.-K."/>
        </authorList>
    </citation>
    <scope>NUCLEOTIDE SEQUENCE [LARGE SCALE GENOMIC DNA]</scope>
    <source>
        <strain evidence="7 9">ATCC 14899</strain>
    </source>
</reference>
<dbReference type="STRING" id="40318.SNOD_34280"/>
<reference evidence="8" key="1">
    <citation type="submission" date="2014-09" db="EMBL/GenBank/DDBJ databases">
        <title>Sequence of the Streptomyces nodosus genome.</title>
        <authorList>
            <person name="Sweeney P."/>
            <person name="Stephens N."/>
            <person name="Murphy C."/>
            <person name="Caffrey P."/>
        </authorList>
    </citation>
    <scope>NUCLEOTIDE SEQUENCE [LARGE SCALE GENOMIC DNA]</scope>
    <source>
        <strain evidence="8">ATCC 14899</strain>
    </source>
</reference>
<organism evidence="6 8">
    <name type="scientific">Streptomyces nodosus</name>
    <dbReference type="NCBI Taxonomy" id="40318"/>
    <lineage>
        <taxon>Bacteria</taxon>
        <taxon>Bacillati</taxon>
        <taxon>Actinomycetota</taxon>
        <taxon>Actinomycetes</taxon>
        <taxon>Kitasatosporales</taxon>
        <taxon>Streptomycetaceae</taxon>
        <taxon>Streptomyces</taxon>
    </lineage>
</organism>
<evidence type="ECO:0000313" key="9">
    <source>
        <dbReference type="Proteomes" id="UP000325763"/>
    </source>
</evidence>
<dbReference type="KEGG" id="snq:CP978_34515"/>
<evidence type="ECO:0000256" key="1">
    <source>
        <dbReference type="ARBA" id="ARBA00009437"/>
    </source>
</evidence>
<dbReference type="SUPFAM" id="SSF46785">
    <property type="entry name" value="Winged helix' DNA-binding domain"/>
    <property type="match status" value="1"/>
</dbReference>
<dbReference type="HOGENOM" id="CLU_039613_6_4_11"/>